<accession>A0A1B9E043</accession>
<dbReference type="OrthoDB" id="1440075at2"/>
<dbReference type="EMBL" id="LVEP01000032">
    <property type="protein sequence ID" value="OCB75299.1"/>
    <property type="molecule type" value="Genomic_DNA"/>
</dbReference>
<dbReference type="RefSeq" id="WP_066335161.1">
    <property type="nucleotide sequence ID" value="NZ_CP017688.1"/>
</dbReference>
<protein>
    <submittedName>
        <fullName evidence="1">Uncharacterized protein</fullName>
    </submittedName>
</protein>
<name>A0A1B9E043_9FLAO</name>
<reference evidence="1 2" key="1">
    <citation type="submission" date="2016-03" db="EMBL/GenBank/DDBJ databases">
        <authorList>
            <person name="Ploux O."/>
        </authorList>
    </citation>
    <scope>NUCLEOTIDE SEQUENCE [LARGE SCALE GENOMIC DNA]</scope>
    <source>
        <strain evidence="1 2">LPB0076</strain>
    </source>
</reference>
<proteinExistence type="predicted"/>
<keyword evidence="2" id="KW-1185">Reference proteome</keyword>
<sequence>MTETEFEKSFQKSKQILFFKAEDYSIEPPVVSIVFDKYTDGMEAYEYLLKNLTKDEISLVFRVISNTKISLTLIDKKESKVYNIDNLNFNKTEYDDFRNNGDFGKYCVFCISEIVKNQVVFRLTEGTSPLMVSELNFSQ</sequence>
<evidence type="ECO:0000313" key="2">
    <source>
        <dbReference type="Proteomes" id="UP000093510"/>
    </source>
</evidence>
<dbReference type="Proteomes" id="UP000093510">
    <property type="component" value="Unassembled WGS sequence"/>
</dbReference>
<gene>
    <name evidence="1" type="ORF">LPBF_08650</name>
</gene>
<dbReference type="AlphaFoldDB" id="A0A1B9E043"/>
<evidence type="ECO:0000313" key="1">
    <source>
        <dbReference type="EMBL" id="OCB75299.1"/>
    </source>
</evidence>
<comment type="caution">
    <text evidence="1">The sequence shown here is derived from an EMBL/GenBank/DDBJ whole genome shotgun (WGS) entry which is preliminary data.</text>
</comment>
<organism evidence="1 2">
    <name type="scientific">Flavobacterium crassostreae</name>
    <dbReference type="NCBI Taxonomy" id="1763534"/>
    <lineage>
        <taxon>Bacteria</taxon>
        <taxon>Pseudomonadati</taxon>
        <taxon>Bacteroidota</taxon>
        <taxon>Flavobacteriia</taxon>
        <taxon>Flavobacteriales</taxon>
        <taxon>Flavobacteriaceae</taxon>
        <taxon>Flavobacterium</taxon>
    </lineage>
</organism>